<feature type="region of interest" description="Disordered" evidence="4">
    <location>
        <begin position="141"/>
        <end position="163"/>
    </location>
</feature>
<feature type="non-terminal residue" evidence="6">
    <location>
        <position position="703"/>
    </location>
</feature>
<evidence type="ECO:0000313" key="6">
    <source>
        <dbReference type="EMBL" id="CAK0825046.1"/>
    </source>
</evidence>
<feature type="repeat" description="ANK" evidence="3">
    <location>
        <begin position="429"/>
        <end position="461"/>
    </location>
</feature>
<evidence type="ECO:0000256" key="4">
    <source>
        <dbReference type="SAM" id="MobiDB-lite"/>
    </source>
</evidence>
<dbReference type="SUPFAM" id="SSF57850">
    <property type="entry name" value="RING/U-box"/>
    <property type="match status" value="1"/>
</dbReference>
<evidence type="ECO:0000256" key="1">
    <source>
        <dbReference type="ARBA" id="ARBA00022737"/>
    </source>
</evidence>
<name>A0ABN9S1Q9_9DINO</name>
<dbReference type="Proteomes" id="UP001189429">
    <property type="component" value="Unassembled WGS sequence"/>
</dbReference>
<feature type="repeat" description="ANK" evidence="3">
    <location>
        <begin position="495"/>
        <end position="527"/>
    </location>
</feature>
<dbReference type="PANTHER" id="PTHR24198:SF165">
    <property type="entry name" value="ANKYRIN REPEAT-CONTAINING PROTEIN-RELATED"/>
    <property type="match status" value="1"/>
</dbReference>
<dbReference type="CDD" id="cd16655">
    <property type="entry name" value="RING-Ubox_WDSUB1-like"/>
    <property type="match status" value="1"/>
</dbReference>
<feature type="region of interest" description="Disordered" evidence="4">
    <location>
        <begin position="239"/>
        <end position="272"/>
    </location>
</feature>
<feature type="repeat" description="ANK" evidence="3">
    <location>
        <begin position="630"/>
        <end position="662"/>
    </location>
</feature>
<evidence type="ECO:0000256" key="3">
    <source>
        <dbReference type="PROSITE-ProRule" id="PRU00023"/>
    </source>
</evidence>
<dbReference type="InterPro" id="IPR002110">
    <property type="entry name" value="Ankyrin_rpt"/>
</dbReference>
<dbReference type="PROSITE" id="PS50088">
    <property type="entry name" value="ANK_REPEAT"/>
    <property type="match status" value="6"/>
</dbReference>
<dbReference type="Pfam" id="PF04564">
    <property type="entry name" value="U-box"/>
    <property type="match status" value="1"/>
</dbReference>
<proteinExistence type="predicted"/>
<feature type="region of interest" description="Disordered" evidence="4">
    <location>
        <begin position="1"/>
        <end position="65"/>
    </location>
</feature>
<evidence type="ECO:0000256" key="2">
    <source>
        <dbReference type="ARBA" id="ARBA00023043"/>
    </source>
</evidence>
<dbReference type="InterPro" id="IPR003613">
    <property type="entry name" value="Ubox_domain"/>
</dbReference>
<feature type="non-terminal residue" evidence="6">
    <location>
        <position position="1"/>
    </location>
</feature>
<dbReference type="SMART" id="SM00504">
    <property type="entry name" value="Ubox"/>
    <property type="match status" value="1"/>
</dbReference>
<dbReference type="SUPFAM" id="SSF48403">
    <property type="entry name" value="Ankyrin repeat"/>
    <property type="match status" value="1"/>
</dbReference>
<dbReference type="PRINTS" id="PR01415">
    <property type="entry name" value="ANKYRIN"/>
</dbReference>
<feature type="repeat" description="ANK" evidence="3">
    <location>
        <begin position="462"/>
        <end position="494"/>
    </location>
</feature>
<evidence type="ECO:0000259" key="5">
    <source>
        <dbReference type="PROSITE" id="PS51698"/>
    </source>
</evidence>
<dbReference type="InterPro" id="IPR013083">
    <property type="entry name" value="Znf_RING/FYVE/PHD"/>
</dbReference>
<comment type="caution">
    <text evidence="6">The sequence shown here is derived from an EMBL/GenBank/DDBJ whole genome shotgun (WGS) entry which is preliminary data.</text>
</comment>
<dbReference type="SMART" id="SM00248">
    <property type="entry name" value="ANK"/>
    <property type="match status" value="8"/>
</dbReference>
<accession>A0ABN9S1Q9</accession>
<evidence type="ECO:0000313" key="7">
    <source>
        <dbReference type="Proteomes" id="UP001189429"/>
    </source>
</evidence>
<reference evidence="6" key="1">
    <citation type="submission" date="2023-10" db="EMBL/GenBank/DDBJ databases">
        <authorList>
            <person name="Chen Y."/>
            <person name="Shah S."/>
            <person name="Dougan E. K."/>
            <person name="Thang M."/>
            <person name="Chan C."/>
        </authorList>
    </citation>
    <scope>NUCLEOTIDE SEQUENCE [LARGE SCALE GENOMIC DNA]</scope>
</reference>
<feature type="repeat" description="ANK" evidence="3">
    <location>
        <begin position="594"/>
        <end position="626"/>
    </location>
</feature>
<feature type="domain" description="U-box" evidence="5">
    <location>
        <begin position="164"/>
        <end position="237"/>
    </location>
</feature>
<dbReference type="PROSITE" id="PS50297">
    <property type="entry name" value="ANK_REP_REGION"/>
    <property type="match status" value="6"/>
</dbReference>
<dbReference type="InterPro" id="IPR036770">
    <property type="entry name" value="Ankyrin_rpt-contain_sf"/>
</dbReference>
<gene>
    <name evidence="6" type="ORF">PCOR1329_LOCUS25283</name>
</gene>
<keyword evidence="2 3" id="KW-0040">ANK repeat</keyword>
<keyword evidence="7" id="KW-1185">Reference proteome</keyword>
<feature type="repeat" description="ANK" evidence="3">
    <location>
        <begin position="561"/>
        <end position="593"/>
    </location>
</feature>
<protein>
    <recommendedName>
        <fullName evidence="5">U-box domain-containing protein</fullName>
    </recommendedName>
</protein>
<dbReference type="PANTHER" id="PTHR24198">
    <property type="entry name" value="ANKYRIN REPEAT AND PROTEIN KINASE DOMAIN-CONTAINING PROTEIN"/>
    <property type="match status" value="1"/>
</dbReference>
<dbReference type="Gene3D" id="1.25.40.20">
    <property type="entry name" value="Ankyrin repeat-containing domain"/>
    <property type="match status" value="3"/>
</dbReference>
<sequence>GERVDGSEHGVEVAVHHSRDGEPCAPAHCPADPLPRPSFGEAGRAAAAAAAAEDEDGPCHLSASSSAAAPTASRAACSGGRPAQPAGVLAAGSRAVLHGLARRPDLNGRIGTLLAWDSQAGRWEFSVDGGPERLRVRSENVRVAPGGSSSSSSSAPPRAQHSLEVPDEFRCCITKELMEQPVITSDGHTYERRAIAKWLEEHGTSPKTGQELPDKVLRPNHSMRAQIISWRERYRLPPLPPWEPEPQETVQTIEPQSQPGQPPPGRGPTVTVQTPAGRITFPVAMLQGVVPGGGEGPMPVPMGTTITTINTSEASLMSILQGSPTLRDDLLTQLRGLSGDGVGEAELGAMDNEELVRITAQHPQLMEVVMRHLHSNPELMAQMGPGAGGAAGSQDSPIFRAAREGECGVVEQLLGSATGERLRRELSANGDSLLHVAAWCGHVRLTAMLLARGHPIHVPSRNRSTALHYASFRGHVDVTRLLLEARADAERRMMGGDVAIHQAAWQGHAEVLRALLENRCDVHAIKDDGDTALSLAALRGHVAVCRELLADPDGIAMRNHRGRTPLHAAAIGGSAEVVRVLLEASSCVDSISEHEETPLHLAVQTGSAAVVEALLDARANVDLPQLATPDEHSPLHMAVHAGSTRIAQLLLTHRASIEGSRRDGVTPLHIAAVHEATTSRRSGEGSLVAVLAAAQGDVNARAR</sequence>
<dbReference type="Pfam" id="PF12796">
    <property type="entry name" value="Ank_2"/>
    <property type="match status" value="4"/>
</dbReference>
<dbReference type="PROSITE" id="PS51698">
    <property type="entry name" value="U_BOX"/>
    <property type="match status" value="1"/>
</dbReference>
<dbReference type="EMBL" id="CAUYUJ010008822">
    <property type="protein sequence ID" value="CAK0825046.1"/>
    <property type="molecule type" value="Genomic_DNA"/>
</dbReference>
<keyword evidence="1" id="KW-0677">Repeat</keyword>
<feature type="compositionally biased region" description="Basic and acidic residues" evidence="4">
    <location>
        <begin position="1"/>
        <end position="22"/>
    </location>
</feature>
<dbReference type="Gene3D" id="3.30.40.10">
    <property type="entry name" value="Zinc/RING finger domain, C3HC4 (zinc finger)"/>
    <property type="match status" value="1"/>
</dbReference>
<organism evidence="6 7">
    <name type="scientific">Prorocentrum cordatum</name>
    <dbReference type="NCBI Taxonomy" id="2364126"/>
    <lineage>
        <taxon>Eukaryota</taxon>
        <taxon>Sar</taxon>
        <taxon>Alveolata</taxon>
        <taxon>Dinophyceae</taxon>
        <taxon>Prorocentrales</taxon>
        <taxon>Prorocentraceae</taxon>
        <taxon>Prorocentrum</taxon>
    </lineage>
</organism>